<dbReference type="EMBL" id="AE017194">
    <property type="protein sequence ID" value="AAS41903.1"/>
    <property type="molecule type" value="Genomic_DNA"/>
</dbReference>
<evidence type="ECO:0000313" key="3">
    <source>
        <dbReference type="Proteomes" id="UP000002527"/>
    </source>
</evidence>
<dbReference type="KEGG" id="bca:BCE_2992"/>
<feature type="transmembrane region" description="Helical" evidence="1">
    <location>
        <begin position="20"/>
        <end position="42"/>
    </location>
</feature>
<proteinExistence type="predicted"/>
<keyword evidence="1" id="KW-0812">Transmembrane</keyword>
<evidence type="ECO:0000256" key="1">
    <source>
        <dbReference type="SAM" id="Phobius"/>
    </source>
</evidence>
<keyword evidence="1" id="KW-1133">Transmembrane helix</keyword>
<organism evidence="2 3">
    <name type="scientific">Bacillus cereus (strain ATCC 10987 / NRS 248)</name>
    <dbReference type="NCBI Taxonomy" id="222523"/>
    <lineage>
        <taxon>Bacteria</taxon>
        <taxon>Bacillati</taxon>
        <taxon>Bacillota</taxon>
        <taxon>Bacilli</taxon>
        <taxon>Bacillales</taxon>
        <taxon>Bacillaceae</taxon>
        <taxon>Bacillus</taxon>
        <taxon>Bacillus cereus group</taxon>
    </lineage>
</organism>
<protein>
    <submittedName>
        <fullName evidence="2">Uncharacterized protein</fullName>
    </submittedName>
</protein>
<evidence type="ECO:0000313" key="2">
    <source>
        <dbReference type="EMBL" id="AAS41903.1"/>
    </source>
</evidence>
<dbReference type="AlphaFoldDB" id="Q736A9"/>
<dbReference type="Proteomes" id="UP000002527">
    <property type="component" value="Chromosome"/>
</dbReference>
<sequence length="66" mass="7877">MKIHSVFNYKLQEIKVKCVTTYSCNFIPLFVNKIISAIFRIYQLTDKNRRPKRKLSQNLILDSPIF</sequence>
<gene>
    <name evidence="2" type="ordered locus">BCE_2992</name>
</gene>
<reference evidence="2 3" key="1">
    <citation type="journal article" date="2004" name="Nucleic Acids Res.">
        <title>The genome sequence of Bacillus cereus ATCC 10987 reveals metabolic adaptations and a large plasmid related to Bacillus anthracis pXO1.</title>
        <authorList>
            <person name="Rasko D.A."/>
            <person name="Ravel J."/>
            <person name="Okstad O.A."/>
            <person name="Helgason E."/>
            <person name="Cer R.Z."/>
            <person name="Jiang L."/>
            <person name="Shores K.A."/>
            <person name="Fouts D.E."/>
            <person name="Tourasse N.J."/>
            <person name="Angiuoli S.V."/>
            <person name="Kolonay J."/>
            <person name="Nelson W.C."/>
            <person name="Kolsto A.-B."/>
            <person name="Fraser C.M."/>
            <person name="Read T.D."/>
        </authorList>
    </citation>
    <scope>NUCLEOTIDE SEQUENCE [LARGE SCALE GENOMIC DNA]</scope>
    <source>
        <strain evidence="3">ATCC 10987 / NRS 248</strain>
    </source>
</reference>
<name>Q736A9_BACC1</name>
<accession>Q736A9</accession>
<keyword evidence="1" id="KW-0472">Membrane</keyword>
<dbReference type="HOGENOM" id="CLU_2821874_0_0_9"/>